<evidence type="ECO:0000256" key="5">
    <source>
        <dbReference type="ARBA" id="ARBA00017058"/>
    </source>
</evidence>
<proteinExistence type="inferred from homology"/>
<evidence type="ECO:0000313" key="20">
    <source>
        <dbReference type="EMBL" id="ECX6925454.1"/>
    </source>
</evidence>
<comment type="caution">
    <text evidence="16">The sequence shown here is derived from an EMBL/GenBank/DDBJ whole genome shotgun (WGS) entry which is preliminary data.</text>
</comment>
<evidence type="ECO:0000313" key="29">
    <source>
        <dbReference type="Proteomes" id="UP000272537"/>
    </source>
</evidence>
<dbReference type="Proteomes" id="UP000522199">
    <property type="component" value="Unassembled WGS sequence"/>
</dbReference>
<evidence type="ECO:0000313" key="27">
    <source>
        <dbReference type="EMBL" id="NYA02933.1"/>
    </source>
</evidence>
<dbReference type="Proteomes" id="UP000368512">
    <property type="component" value="Unassembled WGS sequence"/>
</dbReference>
<dbReference type="InterPro" id="IPR004769">
    <property type="entry name" value="Pur_lyase"/>
</dbReference>
<evidence type="ECO:0000256" key="3">
    <source>
        <dbReference type="ARBA" id="ARBA00008273"/>
    </source>
</evidence>
<feature type="domain" description="Adenylosuccinate lyase C-terminal" evidence="14">
    <location>
        <begin position="349"/>
        <end position="429"/>
    </location>
</feature>
<dbReference type="EMBL" id="DAAEEB010000011">
    <property type="protein sequence ID" value="HAA8054074.1"/>
    <property type="molecule type" value="Genomic_DNA"/>
</dbReference>
<dbReference type="RefSeq" id="WP_003726215.1">
    <property type="nucleotide sequence ID" value="NC_021825.2"/>
</dbReference>
<evidence type="ECO:0000313" key="17">
    <source>
        <dbReference type="EMBL" id="EAG4462821.1"/>
    </source>
</evidence>
<dbReference type="Gene3D" id="1.10.40.30">
    <property type="entry name" value="Fumarase/aspartase (C-terminal domain)"/>
    <property type="match status" value="1"/>
</dbReference>
<dbReference type="GO" id="GO:0044208">
    <property type="term" value="P:'de novo' AMP biosynthetic process"/>
    <property type="evidence" value="ECO:0007669"/>
    <property type="project" value="UniProtKB-UniPathway"/>
</dbReference>
<dbReference type="Proteomes" id="UP000467536">
    <property type="component" value="Unassembled WGS sequence"/>
</dbReference>
<evidence type="ECO:0000313" key="33">
    <source>
        <dbReference type="Proteomes" id="UP000460224"/>
    </source>
</evidence>
<dbReference type="Proteomes" id="UP000840039">
    <property type="component" value="Unassembled WGS sequence"/>
</dbReference>
<dbReference type="PANTHER" id="PTHR43172:SF1">
    <property type="entry name" value="ADENYLOSUCCINATE LYASE"/>
    <property type="match status" value="1"/>
</dbReference>
<dbReference type="Proteomes" id="UP000427828">
    <property type="component" value="Unassembled WGS sequence"/>
</dbReference>
<evidence type="ECO:0000313" key="22">
    <source>
        <dbReference type="EMBL" id="EDO0986628.1"/>
    </source>
</evidence>
<evidence type="ECO:0000256" key="4">
    <source>
        <dbReference type="ARBA" id="ARBA00012339"/>
    </source>
</evidence>
<dbReference type="FunFam" id="1.10.275.10:FF:000006">
    <property type="entry name" value="Adenylosuccinate lyase"/>
    <property type="match status" value="1"/>
</dbReference>
<evidence type="ECO:0000313" key="15">
    <source>
        <dbReference type="EMBL" id="EAC5551858.1"/>
    </source>
</evidence>
<dbReference type="SMART" id="SM00998">
    <property type="entry name" value="ADSL_C"/>
    <property type="match status" value="1"/>
</dbReference>
<dbReference type="EMBL" id="JACAVN010000015">
    <property type="protein sequence ID" value="NYA02933.1"/>
    <property type="molecule type" value="Genomic_DNA"/>
</dbReference>
<evidence type="ECO:0000256" key="2">
    <source>
        <dbReference type="ARBA" id="ARBA00004734"/>
    </source>
</evidence>
<dbReference type="PANTHER" id="PTHR43172">
    <property type="entry name" value="ADENYLOSUCCINATE LYASE"/>
    <property type="match status" value="1"/>
</dbReference>
<dbReference type="CDD" id="cd01360">
    <property type="entry name" value="Adenylsuccinate_lyase_1"/>
    <property type="match status" value="1"/>
</dbReference>
<evidence type="ECO:0000313" key="34">
    <source>
        <dbReference type="Proteomes" id="UP000467536"/>
    </source>
</evidence>
<evidence type="ECO:0000313" key="40">
    <source>
        <dbReference type="Proteomes" id="UP000840197"/>
    </source>
</evidence>
<dbReference type="InterPro" id="IPR022761">
    <property type="entry name" value="Fumarate_lyase_N"/>
</dbReference>
<evidence type="ECO:0000313" key="23">
    <source>
        <dbReference type="EMBL" id="EDO0987316.1"/>
    </source>
</evidence>
<dbReference type="UniPathway" id="UPA00075">
    <property type="reaction ID" value="UER00336"/>
</dbReference>
<dbReference type="UniPathway" id="UPA00074">
    <property type="reaction ID" value="UER00132"/>
</dbReference>
<evidence type="ECO:0000256" key="10">
    <source>
        <dbReference type="ARBA" id="ARBA00030717"/>
    </source>
</evidence>
<accession>A0A0B8R937</accession>
<evidence type="ECO:0000313" key="35">
    <source>
        <dbReference type="Proteomes" id="UP000489121"/>
    </source>
</evidence>
<reference evidence="18 36" key="5">
    <citation type="submission" date="2019-04" db="EMBL/GenBank/DDBJ databases">
        <authorList>
            <consortium name="GenomeTrakr network: Whole genome sequencing for foodborne pathogen traceback"/>
        </authorList>
    </citation>
    <scope>NUCLEOTIDE SEQUENCE [LARGE SCALE GENOMIC DNA]</scope>
    <source>
        <strain evidence="18 36">CFSAN072474</strain>
    </source>
</reference>
<evidence type="ECO:0000313" key="25">
    <source>
        <dbReference type="EMBL" id="HAB8399301.1"/>
    </source>
</evidence>
<dbReference type="PRINTS" id="PR00149">
    <property type="entry name" value="FUMRATELYASE"/>
</dbReference>
<reference evidence="27 39" key="9">
    <citation type="submission" date="2020-06" db="EMBL/GenBank/DDBJ databases">
        <title>Two Listeria outbreaks in Switzerland in 2018 and 2020.</title>
        <authorList>
            <person name="Stevens M.J.A."/>
            <person name="Bloemberg G."/>
            <person name="Nusch-Inderbinnen M."/>
            <person name="Stephan R."/>
        </authorList>
    </citation>
    <scope>NUCLEOTIDE SEQUENCE [LARGE SCALE GENOMIC DNA]</scope>
    <source>
        <strain evidence="27 39">N18-0707</strain>
    </source>
</reference>
<dbReference type="GO" id="GO:0004018">
    <property type="term" value="F:N6-(1,2-dicarboxyethyl)AMP AMP-lyase (fumarate-forming) activity"/>
    <property type="evidence" value="ECO:0007669"/>
    <property type="project" value="UniProtKB-UniRule"/>
</dbReference>
<evidence type="ECO:0000256" key="9">
    <source>
        <dbReference type="ARBA" id="ARBA00024477"/>
    </source>
</evidence>
<evidence type="ECO:0000256" key="8">
    <source>
        <dbReference type="ARBA" id="ARBA00023239"/>
    </source>
</evidence>
<evidence type="ECO:0000256" key="12">
    <source>
        <dbReference type="NCBIfam" id="TIGR00928"/>
    </source>
</evidence>
<evidence type="ECO:0000259" key="14">
    <source>
        <dbReference type="SMART" id="SM00998"/>
    </source>
</evidence>
<dbReference type="Proteomes" id="UP000544530">
    <property type="component" value="Unassembled WGS sequence"/>
</dbReference>
<dbReference type="EMBL" id="AALAQH010000007">
    <property type="protein sequence ID" value="ECX6925454.1"/>
    <property type="molecule type" value="Genomic_DNA"/>
</dbReference>
<dbReference type="EMBL" id="QDAY01000007">
    <property type="protein sequence ID" value="KAA9446732.1"/>
    <property type="molecule type" value="Genomic_DNA"/>
</dbReference>
<evidence type="ECO:0000313" key="36">
    <source>
        <dbReference type="Proteomes" id="UP000522199"/>
    </source>
</evidence>
<dbReference type="KEGG" id="lmv:Y193_06715"/>
<dbReference type="Pfam" id="PF00206">
    <property type="entry name" value="Lyase_1"/>
    <property type="match status" value="1"/>
</dbReference>
<dbReference type="EMBL" id="AABBZO010000012">
    <property type="protein sequence ID" value="EAG4462821.1"/>
    <property type="molecule type" value="Genomic_DNA"/>
</dbReference>
<dbReference type="Proteomes" id="UP000365297">
    <property type="component" value="Unassembled WGS sequence"/>
</dbReference>
<dbReference type="InterPro" id="IPR024083">
    <property type="entry name" value="Fumarase/histidase_N"/>
</dbReference>
<evidence type="ECO:0000256" key="13">
    <source>
        <dbReference type="RuleBase" id="RU361172"/>
    </source>
</evidence>
<evidence type="ECO:0000313" key="26">
    <source>
        <dbReference type="EMBL" id="KAA9446732.1"/>
    </source>
</evidence>
<comment type="catalytic activity">
    <reaction evidence="11">
        <text>N(6)-(1,2-dicarboxyethyl)-AMP = fumarate + AMP</text>
        <dbReference type="Rhea" id="RHEA:16853"/>
        <dbReference type="ChEBI" id="CHEBI:29806"/>
        <dbReference type="ChEBI" id="CHEBI:57567"/>
        <dbReference type="ChEBI" id="CHEBI:456215"/>
        <dbReference type="EC" id="4.3.2.2"/>
    </reaction>
    <physiologicalReaction direction="left-to-right" evidence="11">
        <dbReference type="Rhea" id="RHEA:16854"/>
    </physiologicalReaction>
</comment>
<evidence type="ECO:0000313" key="38">
    <source>
        <dbReference type="Proteomes" id="UP000528151"/>
    </source>
</evidence>
<dbReference type="FunFam" id="1.20.200.10:FF:000008">
    <property type="entry name" value="Adenylosuccinate lyase"/>
    <property type="match status" value="1"/>
</dbReference>
<evidence type="ECO:0000256" key="7">
    <source>
        <dbReference type="ARBA" id="ARBA00022755"/>
    </source>
</evidence>
<dbReference type="AlphaFoldDB" id="A0A0B8R937"/>
<evidence type="ECO:0000256" key="6">
    <source>
        <dbReference type="ARBA" id="ARBA00022490"/>
    </source>
</evidence>
<dbReference type="Pfam" id="PF10397">
    <property type="entry name" value="ADSL_C"/>
    <property type="match status" value="1"/>
</dbReference>
<evidence type="ECO:0000313" key="32">
    <source>
        <dbReference type="Proteomes" id="UP000427828"/>
    </source>
</evidence>
<reference evidence="26 33" key="3">
    <citation type="submission" date="2018-04" db="EMBL/GenBank/DDBJ databases">
        <title>Genome Analysis of a Prevalent Clone of Listeria monocytogenes Sequence Type 87 in China.</title>
        <authorList>
            <person name="Wang Y."/>
        </authorList>
    </citation>
    <scope>NUCLEOTIDE SEQUENCE [LARGE SCALE GENOMIC DNA]</scope>
    <source>
        <strain evidence="26 33">ICDC_LM1523</strain>
    </source>
</reference>
<evidence type="ECO:0000313" key="30">
    <source>
        <dbReference type="Proteomes" id="UP000365297"/>
    </source>
</evidence>
<dbReference type="InterPro" id="IPR019468">
    <property type="entry name" value="AdenyloSucc_lyase_C"/>
</dbReference>
<comment type="similarity">
    <text evidence="3 13">Belongs to the lyase 1 family. Adenylosuccinate lyase subfamily.</text>
</comment>
<reference evidence="30 31" key="4">
    <citation type="submission" date="2018-06" db="EMBL/GenBank/DDBJ databases">
        <authorList>
            <consortium name="GenomeTrakr: Next Generation Sequencing Network for Food Pathogen Tracability"/>
        </authorList>
    </citation>
    <scope>NUCLEOTIDE SEQUENCE [LARGE SCALE GENOMIC DNA]</scope>
    <source>
        <strain evidence="16 31">CFSAN008042</strain>
        <strain evidence="17 38">CFSAN063727</strain>
        <strain evidence="15 30">FDA00007096</strain>
        <strain evidence="20 32">FLAG-51482A</strain>
        <strain evidence="19 37">LS1344</strain>
    </source>
</reference>
<dbReference type="SUPFAM" id="SSF48557">
    <property type="entry name" value="L-aspartase-like"/>
    <property type="match status" value="1"/>
</dbReference>
<comment type="pathway">
    <text evidence="1 13">Purine metabolism; IMP biosynthesis via de novo pathway; 5-amino-1-(5-phospho-D-ribosyl)imidazole-4-carboxamide from 5-amino-1-(5-phospho-D-ribosyl)imidazole-4-carboxylate: step 2/2.</text>
</comment>
<dbReference type="PROSITE" id="PS00163">
    <property type="entry name" value="FUMARATE_LYASES"/>
    <property type="match status" value="1"/>
</dbReference>
<comment type="pathway">
    <text evidence="2 13">Purine metabolism; AMP biosynthesis via de novo pathway; AMP from IMP: step 2/2.</text>
</comment>
<dbReference type="Proteomes" id="UP000460224">
    <property type="component" value="Unassembled WGS sequence"/>
</dbReference>
<dbReference type="Proteomes" id="UP000528151">
    <property type="component" value="Unassembled WGS sequence"/>
</dbReference>
<dbReference type="GO" id="GO:0006189">
    <property type="term" value="P:'de novo' IMP biosynthetic process"/>
    <property type="evidence" value="ECO:0007669"/>
    <property type="project" value="UniProtKB-UniPathway"/>
</dbReference>
<dbReference type="Proteomes" id="UP000527632">
    <property type="component" value="Unassembled WGS sequence"/>
</dbReference>
<dbReference type="Gene3D" id="1.10.275.10">
    <property type="entry name" value="Fumarase/aspartase (N-terminal domain)"/>
    <property type="match status" value="1"/>
</dbReference>
<evidence type="ECO:0000313" key="28">
    <source>
        <dbReference type="EMBL" id="RKA05077.1"/>
    </source>
</evidence>
<comment type="catalytic activity">
    <reaction evidence="9">
        <text>(2S)-2-[5-amino-1-(5-phospho-beta-D-ribosyl)imidazole-4-carboxamido]succinate = 5-amino-1-(5-phospho-beta-D-ribosyl)imidazole-4-carboxamide + fumarate</text>
        <dbReference type="Rhea" id="RHEA:23920"/>
        <dbReference type="ChEBI" id="CHEBI:29806"/>
        <dbReference type="ChEBI" id="CHEBI:58443"/>
        <dbReference type="ChEBI" id="CHEBI:58475"/>
        <dbReference type="EC" id="4.3.2.2"/>
    </reaction>
    <physiologicalReaction direction="left-to-right" evidence="9">
        <dbReference type="Rhea" id="RHEA:23921"/>
    </physiologicalReaction>
</comment>
<keyword evidence="6" id="KW-0963">Cytoplasm</keyword>
<organism evidence="16 31">
    <name type="scientific">Listeria monocytogenes</name>
    <dbReference type="NCBI Taxonomy" id="1639"/>
    <lineage>
        <taxon>Bacteria</taxon>
        <taxon>Bacillati</taxon>
        <taxon>Bacillota</taxon>
        <taxon>Bacilli</taxon>
        <taxon>Bacillales</taxon>
        <taxon>Listeriaceae</taxon>
        <taxon>Listeria</taxon>
    </lineage>
</organism>
<name>A0A0B8R937_LISMN</name>
<evidence type="ECO:0000313" key="19">
    <source>
        <dbReference type="EMBL" id="EAH4243315.1"/>
    </source>
</evidence>
<dbReference type="NCBIfam" id="TIGR00928">
    <property type="entry name" value="purB"/>
    <property type="match status" value="1"/>
</dbReference>
<protein>
    <recommendedName>
        <fullName evidence="5 12">Adenylosuccinate lyase</fullName>
        <shortName evidence="13">ASL</shortName>
        <ecNumber evidence="4 12">4.3.2.2</ecNumber>
    </recommendedName>
    <alternativeName>
        <fullName evidence="10 13">Adenylosuccinase</fullName>
    </alternativeName>
</protein>
<evidence type="ECO:0000313" key="18">
    <source>
        <dbReference type="EMBL" id="EAG9388586.1"/>
    </source>
</evidence>
<evidence type="ECO:0000313" key="37">
    <source>
        <dbReference type="Proteomes" id="UP000527632"/>
    </source>
</evidence>
<sequence>MLERYTRKEMGNIWTEQNRYQAWLEVEILACEAWAELGDIPKEDVAKIRANAKFDVDRIHEIELETRHDVVAFTRSVSESLGAERKWVHYGLTSTDVVDTANSYLLKQANEILRKDLENFIAIIGEKAKEHKYTVTMGRTHGVHAEPTTFGLKLALWYEEMKRNLERFNFAADGVEFGKISGAVGTYANIDPFVEAYVCEKLGTTPAPISTQTLQRDRHAEYLATLALIATSVEKFAVEVRALQKSEVREVEEFFAKGQKGSSAMPHKRNPIGSENVTGLARVIRGHMVTAYENVPLWHERDISHSSAERIILPDSTILLDYILNRFGNIVKNLTVFPENMKRNMDRTLGLIYSQRVLLALIDKGLAREAAYDVVQPRAMEAWEKQVPFRELVEQDATIIENLSAEEIADCFDYNYHLKNVDLIFDRLGL</sequence>
<dbReference type="Gene3D" id="1.20.200.10">
    <property type="entry name" value="Fumarase/aspartase (Central domain)"/>
    <property type="match status" value="1"/>
</dbReference>
<dbReference type="EMBL" id="AANEHK010000042">
    <property type="protein sequence ID" value="EDO0987316.1"/>
    <property type="molecule type" value="Genomic_DNA"/>
</dbReference>
<dbReference type="GO" id="GO:0070626">
    <property type="term" value="F:(S)-2-(5-amino-1-(5-phospho-D-ribosyl)imidazole-4-carboxamido) succinate lyase (fumarate-forming) activity"/>
    <property type="evidence" value="ECO:0007669"/>
    <property type="project" value="TreeGrafter"/>
</dbReference>
<evidence type="ECO:0000313" key="31">
    <source>
        <dbReference type="Proteomes" id="UP000368512"/>
    </source>
</evidence>
<dbReference type="EMBL" id="QXLS01000008">
    <property type="protein sequence ID" value="RKA05077.1"/>
    <property type="molecule type" value="Genomic_DNA"/>
</dbReference>
<dbReference type="Proteomes" id="UP000272537">
    <property type="component" value="Unassembled WGS sequence"/>
</dbReference>
<dbReference type="EMBL" id="DAAIHR010000012">
    <property type="protein sequence ID" value="HAB8399301.1"/>
    <property type="molecule type" value="Genomic_DNA"/>
</dbReference>
<gene>
    <name evidence="16" type="primary">purB</name>
    <name evidence="28" type="synonym">purb</name>
    <name evidence="15" type="ORF">ARY78_15680</name>
    <name evidence="20" type="ORF">BCZ19_12295</name>
    <name evidence="17" type="ORF">CA369_11020</name>
    <name evidence="18" type="ORF">CW845_13905</name>
    <name evidence="26" type="ORF">DCK61_14565</name>
    <name evidence="16" type="ORF">DQ70_14355</name>
    <name evidence="28" type="ORF">DYZ80_02878</name>
    <name evidence="19" type="ORF">E5F58_15090</name>
    <name evidence="21" type="ORF">F6515_05860</name>
    <name evidence="22" type="ORF">FV747_11560</name>
    <name evidence="23" type="ORF">FV747_15135</name>
    <name evidence="24" type="ORF">GHH22_13090</name>
    <name evidence="25" type="ORF">GYR60_12305</name>
    <name evidence="27" type="ORF">HZJ64_13925</name>
</gene>
<dbReference type="EMBL" id="AANEHK010000011">
    <property type="protein sequence ID" value="EDO0986628.1"/>
    <property type="molecule type" value="Genomic_DNA"/>
</dbReference>
<evidence type="ECO:0000313" key="39">
    <source>
        <dbReference type="Proteomes" id="UP000544530"/>
    </source>
</evidence>
<dbReference type="InterPro" id="IPR020557">
    <property type="entry name" value="Fumarate_lyase_CS"/>
</dbReference>
<reference evidence="25" key="8">
    <citation type="submission" date="2020-01" db="EMBL/GenBank/DDBJ databases">
        <authorList>
            <consortium name="NCBI Pathogen Detection Project"/>
        </authorList>
    </citation>
    <scope>NUCLEOTIDE SEQUENCE</scope>
    <source>
        <strain evidence="24">09CEB371LM</strain>
        <strain evidence="25">CFIAFB20130012</strain>
    </source>
</reference>
<dbReference type="PRINTS" id="PR00145">
    <property type="entry name" value="ARGSUCLYASE"/>
</dbReference>
<reference evidence="28 29" key="1">
    <citation type="journal article" date="2018" name="BMC Genomics">
        <title>Genes significantly associated with lineage II food isolates of Listeria monocytogenes.</title>
        <authorList>
            <person name="Pirone-Davies C."/>
            <person name="Chen Y."/>
            <person name="Pightling A."/>
            <person name="Ryan G."/>
            <person name="Wang Y."/>
            <person name="Yao K."/>
            <person name="Hoffmann M."/>
            <person name="Allard M.W."/>
        </authorList>
    </citation>
    <scope>NUCLEOTIDE SEQUENCE [LARGE SCALE GENOMIC DNA]</scope>
    <source>
        <strain evidence="28 29">PNUSAL000550</strain>
    </source>
</reference>
<dbReference type="InterPro" id="IPR000362">
    <property type="entry name" value="Fumarate_lyase_fam"/>
</dbReference>
<reference evidence="22 34" key="6">
    <citation type="submission" date="2019-08" db="EMBL/GenBank/DDBJ databases">
        <authorList>
            <person name="Ashton P.M."/>
            <person name="Dallman T."/>
            <person name="Nair S."/>
            <person name="De Pinna E."/>
            <person name="Peters T."/>
            <person name="Grant K."/>
        </authorList>
    </citation>
    <scope>NUCLEOTIDE SEQUENCE [LARGE SCALE GENOMIC DNA]</scope>
    <source>
        <strain evidence="22 34">788324</strain>
    </source>
</reference>
<keyword evidence="8 13" id="KW-0456">Lyase</keyword>
<reference evidence="24 40" key="2">
    <citation type="journal article" date="2018" name="Genome Biol.">
        <title>SKESA: strategic k-mer extension for scrupulous assemblies.</title>
        <authorList>
            <person name="Souvorov A."/>
            <person name="Agarwala R."/>
            <person name="Lipman D.J."/>
        </authorList>
    </citation>
    <scope>NUCLEOTIDE SEQUENCE [LARGE SCALE GENOMIC DNA]</scope>
    <source>
        <strain evidence="24">09CEB371LM</strain>
        <strain evidence="25 40">CFIAFB20130012</strain>
    </source>
</reference>
<reference evidence="21 35" key="7">
    <citation type="submission" date="2019-09" db="EMBL/GenBank/DDBJ databases">
        <authorList>
            <consortium name="PulseNet: The National Subtyping Network for Foodborne Disease Surveillance"/>
            <person name="Tarr C.L."/>
            <person name="Trees E."/>
            <person name="Katz L.S."/>
            <person name="Carleton-Romer H.A."/>
            <person name="Stroika S."/>
            <person name="Kucerova Z."/>
            <person name="Roache K.F."/>
            <person name="Sabol A.L."/>
            <person name="Besser J."/>
            <person name="Gerner-Smidt P."/>
        </authorList>
    </citation>
    <scope>NUCLEOTIDE SEQUENCE [LARGE SCALE GENOMIC DNA]</scope>
    <source>
        <strain evidence="21 35">PNUSAL005692</strain>
    </source>
</reference>
<dbReference type="FunFam" id="1.10.40.30:FF:000007">
    <property type="entry name" value="Adenylosuccinate lyase"/>
    <property type="match status" value="1"/>
</dbReference>
<dbReference type="EMBL" id="AABGUK010000007">
    <property type="protein sequence ID" value="EAH4243315.1"/>
    <property type="molecule type" value="Genomic_DNA"/>
</dbReference>
<evidence type="ECO:0000256" key="1">
    <source>
        <dbReference type="ARBA" id="ARBA00004706"/>
    </source>
</evidence>
<keyword evidence="7 13" id="KW-0658">Purine biosynthesis</keyword>
<dbReference type="Proteomes" id="UP000840197">
    <property type="component" value="Unassembled WGS sequence"/>
</dbReference>
<dbReference type="EMBL" id="AAAJWF010000010">
    <property type="protein sequence ID" value="EAC7481870.1"/>
    <property type="molecule type" value="Genomic_DNA"/>
</dbReference>
<evidence type="ECO:0000256" key="11">
    <source>
        <dbReference type="ARBA" id="ARBA00049115"/>
    </source>
</evidence>
<evidence type="ECO:0000313" key="24">
    <source>
        <dbReference type="EMBL" id="HAA8054074.1"/>
    </source>
</evidence>
<evidence type="ECO:0000313" key="16">
    <source>
        <dbReference type="EMBL" id="EAC7481870.1"/>
    </source>
</evidence>
<dbReference type="Proteomes" id="UP000489121">
    <property type="component" value="Unassembled WGS sequence"/>
</dbReference>
<dbReference type="EMBL" id="AAAIXK010000010">
    <property type="protein sequence ID" value="EAC5551858.1"/>
    <property type="molecule type" value="Genomic_DNA"/>
</dbReference>
<dbReference type="GO" id="GO:0005829">
    <property type="term" value="C:cytosol"/>
    <property type="evidence" value="ECO:0007669"/>
    <property type="project" value="TreeGrafter"/>
</dbReference>
<dbReference type="InterPro" id="IPR008948">
    <property type="entry name" value="L-Aspartase-like"/>
</dbReference>
<dbReference type="KEGG" id="lmok:CQ02_09200"/>
<dbReference type="EC" id="4.3.2.2" evidence="4 12"/>
<dbReference type="EMBL" id="AABEKY010000010">
    <property type="protein sequence ID" value="EAG9388586.1"/>
    <property type="molecule type" value="Genomic_DNA"/>
</dbReference>
<evidence type="ECO:0000313" key="21">
    <source>
        <dbReference type="EMBL" id="ECY9782515.1"/>
    </source>
</evidence>
<dbReference type="EMBL" id="AALGDA010000012">
    <property type="protein sequence ID" value="ECY9782515.1"/>
    <property type="molecule type" value="Genomic_DNA"/>
</dbReference>